<dbReference type="AlphaFoldDB" id="A0A8J6I2N3"/>
<sequence length="208" mass="23284">MNIVMGKIGSIVTGLAVLAFAISMIFAEGIFASCLASIFIAIGFIPFMCALFAINKRSDHKAVGYSGVAFSAIYAVIILLVYYAECTTVRLNTALSDETLSIISFGYTGSLFFNYDLLGYAFMSLTTFIMAFLVEPMCKADRVFRWMLWLHGLFFLPCLFVPMFPIFTKGTSDYVGSILLEIWCAYFIPICVLGYQYFNRRTVQQVLT</sequence>
<keyword evidence="1" id="KW-0812">Transmembrane</keyword>
<keyword evidence="1" id="KW-0472">Membrane</keyword>
<dbReference type="RefSeq" id="WP_181340560.1">
    <property type="nucleotide sequence ID" value="NZ_JAAKDE010000055.1"/>
</dbReference>
<dbReference type="EMBL" id="JAAKDE010000055">
    <property type="protein sequence ID" value="MBA2134098.1"/>
    <property type="molecule type" value="Genomic_DNA"/>
</dbReference>
<dbReference type="Proteomes" id="UP000657177">
    <property type="component" value="Unassembled WGS sequence"/>
</dbReference>
<feature type="transmembrane region" description="Helical" evidence="1">
    <location>
        <begin position="117"/>
        <end position="134"/>
    </location>
</feature>
<feature type="transmembrane region" description="Helical" evidence="1">
    <location>
        <begin position="174"/>
        <end position="195"/>
    </location>
</feature>
<keyword evidence="3" id="KW-1185">Reference proteome</keyword>
<feature type="transmembrane region" description="Helical" evidence="1">
    <location>
        <begin position="146"/>
        <end position="168"/>
    </location>
</feature>
<protein>
    <submittedName>
        <fullName evidence="2">Uncharacterized protein</fullName>
    </submittedName>
</protein>
<evidence type="ECO:0000313" key="2">
    <source>
        <dbReference type="EMBL" id="MBA2134098.1"/>
    </source>
</evidence>
<name>A0A8J6I2N3_9FIRM</name>
<evidence type="ECO:0000313" key="3">
    <source>
        <dbReference type="Proteomes" id="UP000657177"/>
    </source>
</evidence>
<feature type="transmembrane region" description="Helical" evidence="1">
    <location>
        <begin position="62"/>
        <end position="84"/>
    </location>
</feature>
<proteinExistence type="predicted"/>
<comment type="caution">
    <text evidence="2">The sequence shown here is derived from an EMBL/GenBank/DDBJ whole genome shotgun (WGS) entry which is preliminary data.</text>
</comment>
<feature type="transmembrane region" description="Helical" evidence="1">
    <location>
        <begin position="37"/>
        <end position="55"/>
    </location>
</feature>
<keyword evidence="1" id="KW-1133">Transmembrane helix</keyword>
<gene>
    <name evidence="2" type="ORF">G5B42_11230</name>
</gene>
<accession>A0A8J6I2N3</accession>
<organism evidence="2 3">
    <name type="scientific">Capillibacterium thermochitinicola</name>
    <dbReference type="NCBI Taxonomy" id="2699427"/>
    <lineage>
        <taxon>Bacteria</taxon>
        <taxon>Bacillati</taxon>
        <taxon>Bacillota</taxon>
        <taxon>Capillibacterium</taxon>
    </lineage>
</organism>
<evidence type="ECO:0000256" key="1">
    <source>
        <dbReference type="SAM" id="Phobius"/>
    </source>
</evidence>
<reference evidence="2" key="1">
    <citation type="submission" date="2020-06" db="EMBL/GenBank/DDBJ databases">
        <title>Novel chitinolytic bacterium.</title>
        <authorList>
            <person name="Ungkulpasvich U."/>
            <person name="Kosugi A."/>
            <person name="Uke A."/>
        </authorList>
    </citation>
    <scope>NUCLEOTIDE SEQUENCE</scope>
    <source>
        <strain evidence="2">UUS1-1</strain>
    </source>
</reference>